<evidence type="ECO:0000313" key="9">
    <source>
        <dbReference type="Proteomes" id="UP001596434"/>
    </source>
</evidence>
<dbReference type="Pfam" id="PF14520">
    <property type="entry name" value="HHH_5"/>
    <property type="match status" value="1"/>
</dbReference>
<protein>
    <recommendedName>
        <fullName evidence="2">Poly(3-hydroxyalkanoate) polymerase subunit PhaC</fullName>
    </recommendedName>
    <alternativeName>
        <fullName evidence="6">PHB synthase subunit PhaC</fullName>
    </alternativeName>
</protein>
<dbReference type="Pfam" id="PF00561">
    <property type="entry name" value="Abhydrolase_1"/>
    <property type="match status" value="1"/>
</dbReference>
<dbReference type="InterPro" id="IPR000073">
    <property type="entry name" value="AB_hydrolase_1"/>
</dbReference>
<keyword evidence="5" id="KW-0012">Acyltransferase</keyword>
<dbReference type="PANTHER" id="PTHR36837:SF2">
    <property type="entry name" value="POLY(3-HYDROXYALKANOATE) POLYMERASE SUBUNIT PHAC"/>
    <property type="match status" value="1"/>
</dbReference>
<dbReference type="GO" id="GO:0016746">
    <property type="term" value="F:acyltransferase activity"/>
    <property type="evidence" value="ECO:0007669"/>
    <property type="project" value="UniProtKB-KW"/>
</dbReference>
<evidence type="ECO:0000256" key="6">
    <source>
        <dbReference type="ARBA" id="ARBA00033356"/>
    </source>
</evidence>
<dbReference type="AlphaFoldDB" id="A0ABD5ZX64"/>
<dbReference type="SUPFAM" id="SSF47794">
    <property type="entry name" value="Rad51 N-terminal domain-like"/>
    <property type="match status" value="1"/>
</dbReference>
<dbReference type="SUPFAM" id="SSF53474">
    <property type="entry name" value="alpha/beta-Hydrolases"/>
    <property type="match status" value="1"/>
</dbReference>
<dbReference type="InterPro" id="IPR010125">
    <property type="entry name" value="PHA_synth_III_C"/>
</dbReference>
<dbReference type="NCBIfam" id="TIGR01836">
    <property type="entry name" value="PHA_synth_III_C"/>
    <property type="match status" value="1"/>
</dbReference>
<keyword evidence="9" id="KW-1185">Reference proteome</keyword>
<evidence type="ECO:0000256" key="1">
    <source>
        <dbReference type="ARBA" id="ARBA00004683"/>
    </source>
</evidence>
<sequence length="547" mass="59634">MTDDADRPPSLVDLALSAQEETLVRLSEAARLAATFDDRVDAATSVAVGETPSRVVYTENKLELHRYESLTDDQHDVPILIVYALINRPYILDLQPDRSVVRRLLEAGHDVYLIDWNEPSQLDTALGLDDYVNRYLDDCVDEVRERSGQESINLLGYCMGGTMAAIYTALHPEKVNALGLLAAGLHFDDTGGILERWGDEAYYDPHAVSETFGNVPGEFLDAGFDLMDPVANAVTKYVHLYDRLENEDFVANFARMERWLAEGVDVAGAVYAEFVEAIYQENRLAENELVVGSDRVDVANIDVPLLQILGEYDHLVPPAASKPFNDLVSGEVTTIEYPTGHVGLAMSTGAHRDVWPEVAEWFLEQRERPALADVIGEAVERALGVDVETDVTVGNVDEVELGVADDDGELARAVVRHDARTIEEFLEEALDVDVGVDVGSAGIVVTVETTDDVTTTVVENVGEAIRTEVEEAVDAVAVAAAYDLEDVDGIGPTYAGRLRAAGIETVTALVVADLDEITDATETSETLARKLRDRARTLLGADETADT</sequence>
<gene>
    <name evidence="8" type="primary">phaC</name>
    <name evidence="8" type="ORF">ACFQKE_06665</name>
</gene>
<reference evidence="8 9" key="1">
    <citation type="journal article" date="2019" name="Int. J. Syst. Evol. Microbiol.">
        <title>The Global Catalogue of Microorganisms (GCM) 10K type strain sequencing project: providing services to taxonomists for standard genome sequencing and annotation.</title>
        <authorList>
            <consortium name="The Broad Institute Genomics Platform"/>
            <consortium name="The Broad Institute Genome Sequencing Center for Infectious Disease"/>
            <person name="Wu L."/>
            <person name="Ma J."/>
        </authorList>
    </citation>
    <scope>NUCLEOTIDE SEQUENCE [LARGE SCALE GENOMIC DNA]</scope>
    <source>
        <strain evidence="8 9">GX21</strain>
    </source>
</reference>
<evidence type="ECO:0000256" key="3">
    <source>
        <dbReference type="ARBA" id="ARBA00022679"/>
    </source>
</evidence>
<evidence type="ECO:0000259" key="7">
    <source>
        <dbReference type="Pfam" id="PF00561"/>
    </source>
</evidence>
<keyword evidence="3" id="KW-0808">Transferase</keyword>
<comment type="pathway">
    <text evidence="1">Biopolymer metabolism; poly-(R)-3-hydroxybutanoate biosynthesis.</text>
</comment>
<dbReference type="GeneID" id="96953316"/>
<comment type="caution">
    <text evidence="8">The sequence shown here is derived from an EMBL/GenBank/DDBJ whole genome shotgun (WGS) entry which is preliminary data.</text>
</comment>
<dbReference type="Gene3D" id="3.40.50.1820">
    <property type="entry name" value="alpha/beta hydrolase"/>
    <property type="match status" value="1"/>
</dbReference>
<proteinExistence type="predicted"/>
<evidence type="ECO:0000256" key="4">
    <source>
        <dbReference type="ARBA" id="ARBA00022752"/>
    </source>
</evidence>
<evidence type="ECO:0000313" key="8">
    <source>
        <dbReference type="EMBL" id="MFC7254975.1"/>
    </source>
</evidence>
<evidence type="ECO:0000256" key="2">
    <source>
        <dbReference type="ARBA" id="ARBA00019065"/>
    </source>
</evidence>
<dbReference type="Proteomes" id="UP001596434">
    <property type="component" value="Unassembled WGS sequence"/>
</dbReference>
<evidence type="ECO:0000256" key="5">
    <source>
        <dbReference type="ARBA" id="ARBA00023315"/>
    </source>
</evidence>
<dbReference type="EMBL" id="JBHTAT010000001">
    <property type="protein sequence ID" value="MFC7254975.1"/>
    <property type="molecule type" value="Genomic_DNA"/>
</dbReference>
<dbReference type="RefSeq" id="WP_379703180.1">
    <property type="nucleotide sequence ID" value="NZ_JBHTAT010000001.1"/>
</dbReference>
<dbReference type="InterPro" id="IPR010995">
    <property type="entry name" value="DNA_repair_Rad51/TF_NusA_a-hlx"/>
</dbReference>
<name>A0ABD5ZX64_9EURY</name>
<dbReference type="InterPro" id="IPR051321">
    <property type="entry name" value="PHA/PHB_synthase"/>
</dbReference>
<dbReference type="PANTHER" id="PTHR36837">
    <property type="entry name" value="POLY(3-HYDROXYALKANOATE) POLYMERASE SUBUNIT PHAC"/>
    <property type="match status" value="1"/>
</dbReference>
<accession>A0ABD5ZX64</accession>
<feature type="domain" description="AB hydrolase-1" evidence="7">
    <location>
        <begin position="78"/>
        <end position="342"/>
    </location>
</feature>
<organism evidence="8 9">
    <name type="scientific">Haloplanus litoreus</name>
    <dbReference type="NCBI Taxonomy" id="767515"/>
    <lineage>
        <taxon>Archaea</taxon>
        <taxon>Methanobacteriati</taxon>
        <taxon>Methanobacteriota</taxon>
        <taxon>Stenosarchaea group</taxon>
        <taxon>Halobacteria</taxon>
        <taxon>Halobacteriales</taxon>
        <taxon>Haloferacaceae</taxon>
        <taxon>Haloplanus</taxon>
    </lineage>
</organism>
<dbReference type="Gene3D" id="1.10.150.20">
    <property type="entry name" value="5' to 3' exonuclease, C-terminal subdomain"/>
    <property type="match status" value="1"/>
</dbReference>
<keyword evidence="4" id="KW-0583">PHB biosynthesis</keyword>
<dbReference type="InterPro" id="IPR029058">
    <property type="entry name" value="AB_hydrolase_fold"/>
</dbReference>
<dbReference type="GO" id="GO:0042619">
    <property type="term" value="P:poly-hydroxybutyrate biosynthetic process"/>
    <property type="evidence" value="ECO:0007669"/>
    <property type="project" value="UniProtKB-KW"/>
</dbReference>